<dbReference type="Proteomes" id="UP001152888">
    <property type="component" value="Unassembled WGS sequence"/>
</dbReference>
<evidence type="ECO:0000256" key="3">
    <source>
        <dbReference type="ARBA" id="ARBA00006958"/>
    </source>
</evidence>
<keyword evidence="4" id="KW-0540">Nuclease</keyword>
<evidence type="ECO:0000256" key="6">
    <source>
        <dbReference type="ARBA" id="ARBA00022801"/>
    </source>
</evidence>
<gene>
    <name evidence="9" type="ORF">ACAOBT_LOCUS21340</name>
</gene>
<evidence type="ECO:0000256" key="1">
    <source>
        <dbReference type="ARBA" id="ARBA00001968"/>
    </source>
</evidence>
<accession>A0A9P0LIV6</accession>
<reference evidence="9" key="1">
    <citation type="submission" date="2022-03" db="EMBL/GenBank/DDBJ databases">
        <authorList>
            <person name="Sayadi A."/>
        </authorList>
    </citation>
    <scope>NUCLEOTIDE SEQUENCE</scope>
</reference>
<evidence type="ECO:0000256" key="4">
    <source>
        <dbReference type="ARBA" id="ARBA00022722"/>
    </source>
</evidence>
<name>A0A9P0LIV6_ACAOB</name>
<dbReference type="Pfam" id="PF13359">
    <property type="entry name" value="DDE_Tnp_4"/>
    <property type="match status" value="1"/>
</dbReference>
<keyword evidence="7" id="KW-0539">Nucleus</keyword>
<dbReference type="PANTHER" id="PTHR22930">
    <property type="match status" value="1"/>
</dbReference>
<evidence type="ECO:0000313" key="10">
    <source>
        <dbReference type="Proteomes" id="UP001152888"/>
    </source>
</evidence>
<dbReference type="GO" id="GO:0004518">
    <property type="term" value="F:nuclease activity"/>
    <property type="evidence" value="ECO:0007669"/>
    <property type="project" value="UniProtKB-KW"/>
</dbReference>
<evidence type="ECO:0000256" key="5">
    <source>
        <dbReference type="ARBA" id="ARBA00022723"/>
    </source>
</evidence>
<keyword evidence="10" id="KW-1185">Reference proteome</keyword>
<comment type="cofactor">
    <cofactor evidence="1">
        <name>a divalent metal cation</name>
        <dbReference type="ChEBI" id="CHEBI:60240"/>
    </cofactor>
</comment>
<keyword evidence="6" id="KW-0378">Hydrolase</keyword>
<keyword evidence="5" id="KW-0479">Metal-binding</keyword>
<dbReference type="EMBL" id="CAKOFQ010007165">
    <property type="protein sequence ID" value="CAH1993157.1"/>
    <property type="molecule type" value="Genomic_DNA"/>
</dbReference>
<protein>
    <recommendedName>
        <fullName evidence="8">DDE Tnp4 domain-containing protein</fullName>
    </recommendedName>
</protein>
<sequence length="298" mass="34451">MMFAVNDPYLDSESESDSEIDTLILLYSISEKRKKSVWMNDYLKKRNTHGEFNLLKELNDGQMKMYFRLNKNQFDELHNLVINDITGRGCNAQQPIESELKLAVCLRYLATGDTFRSIGFSYRIGERTVSKIVTEVCKAIWKNMQPLYMPNPTIDMWRKVAEEFERIWQFYNCLGTIDGKHVTIKKPPKSGSSFFNYKQYCSIVLMATVDANDKFTSIDIGSMGRFSDGNVFSNSGLGMKLSNGTLEIPPPKSLPGEEFDIPYVFVCDEAFPLTKNLMRPFPKRQVNNNYRNKVFNYR</sequence>
<dbReference type="InterPro" id="IPR045249">
    <property type="entry name" value="HARBI1-like"/>
</dbReference>
<dbReference type="AlphaFoldDB" id="A0A9P0LIV6"/>
<dbReference type="GO" id="GO:0016787">
    <property type="term" value="F:hydrolase activity"/>
    <property type="evidence" value="ECO:0007669"/>
    <property type="project" value="UniProtKB-KW"/>
</dbReference>
<dbReference type="OrthoDB" id="6749593at2759"/>
<feature type="domain" description="DDE Tnp4" evidence="8">
    <location>
        <begin position="177"/>
        <end position="294"/>
    </location>
</feature>
<dbReference type="GO" id="GO:0005634">
    <property type="term" value="C:nucleus"/>
    <property type="evidence" value="ECO:0007669"/>
    <property type="project" value="UniProtKB-SubCell"/>
</dbReference>
<evidence type="ECO:0000313" key="9">
    <source>
        <dbReference type="EMBL" id="CAH1993157.1"/>
    </source>
</evidence>
<evidence type="ECO:0000256" key="7">
    <source>
        <dbReference type="ARBA" id="ARBA00023242"/>
    </source>
</evidence>
<evidence type="ECO:0000256" key="2">
    <source>
        <dbReference type="ARBA" id="ARBA00004123"/>
    </source>
</evidence>
<proteinExistence type="inferred from homology"/>
<evidence type="ECO:0000259" key="8">
    <source>
        <dbReference type="Pfam" id="PF13359"/>
    </source>
</evidence>
<dbReference type="InterPro" id="IPR027806">
    <property type="entry name" value="HARBI1_dom"/>
</dbReference>
<dbReference type="PANTHER" id="PTHR22930:SF269">
    <property type="entry name" value="NUCLEASE HARBI1-LIKE PROTEIN"/>
    <property type="match status" value="1"/>
</dbReference>
<comment type="similarity">
    <text evidence="3">Belongs to the HARBI1 family.</text>
</comment>
<dbReference type="GO" id="GO:0046872">
    <property type="term" value="F:metal ion binding"/>
    <property type="evidence" value="ECO:0007669"/>
    <property type="project" value="UniProtKB-KW"/>
</dbReference>
<comment type="caution">
    <text evidence="9">The sequence shown here is derived from an EMBL/GenBank/DDBJ whole genome shotgun (WGS) entry which is preliminary data.</text>
</comment>
<comment type="subcellular location">
    <subcellularLocation>
        <location evidence="2">Nucleus</location>
    </subcellularLocation>
</comment>
<organism evidence="9 10">
    <name type="scientific">Acanthoscelides obtectus</name>
    <name type="common">Bean weevil</name>
    <name type="synonym">Bruchus obtectus</name>
    <dbReference type="NCBI Taxonomy" id="200917"/>
    <lineage>
        <taxon>Eukaryota</taxon>
        <taxon>Metazoa</taxon>
        <taxon>Ecdysozoa</taxon>
        <taxon>Arthropoda</taxon>
        <taxon>Hexapoda</taxon>
        <taxon>Insecta</taxon>
        <taxon>Pterygota</taxon>
        <taxon>Neoptera</taxon>
        <taxon>Endopterygota</taxon>
        <taxon>Coleoptera</taxon>
        <taxon>Polyphaga</taxon>
        <taxon>Cucujiformia</taxon>
        <taxon>Chrysomeloidea</taxon>
        <taxon>Chrysomelidae</taxon>
        <taxon>Bruchinae</taxon>
        <taxon>Bruchini</taxon>
        <taxon>Acanthoscelides</taxon>
    </lineage>
</organism>